<reference evidence="2" key="1">
    <citation type="submission" date="2020-05" db="EMBL/GenBank/DDBJ databases">
        <title>WGS assembly of Panicum virgatum.</title>
        <authorList>
            <person name="Lovell J.T."/>
            <person name="Jenkins J."/>
            <person name="Shu S."/>
            <person name="Juenger T.E."/>
            <person name="Schmutz J."/>
        </authorList>
    </citation>
    <scope>NUCLEOTIDE SEQUENCE</scope>
    <source>
        <strain evidence="2">AP13</strain>
    </source>
</reference>
<dbReference type="EMBL" id="CM029049">
    <property type="protein sequence ID" value="KAG2575136.1"/>
    <property type="molecule type" value="Genomic_DNA"/>
</dbReference>
<evidence type="ECO:0000313" key="2">
    <source>
        <dbReference type="EMBL" id="KAG2575136.1"/>
    </source>
</evidence>
<name>A0A8T0QPX0_PANVG</name>
<keyword evidence="3" id="KW-1185">Reference proteome</keyword>
<accession>A0A8T0QPX0</accession>
<dbReference type="AlphaFoldDB" id="A0A8T0QPX0"/>
<organism evidence="2 3">
    <name type="scientific">Panicum virgatum</name>
    <name type="common">Blackwell switchgrass</name>
    <dbReference type="NCBI Taxonomy" id="38727"/>
    <lineage>
        <taxon>Eukaryota</taxon>
        <taxon>Viridiplantae</taxon>
        <taxon>Streptophyta</taxon>
        <taxon>Embryophyta</taxon>
        <taxon>Tracheophyta</taxon>
        <taxon>Spermatophyta</taxon>
        <taxon>Magnoliopsida</taxon>
        <taxon>Liliopsida</taxon>
        <taxon>Poales</taxon>
        <taxon>Poaceae</taxon>
        <taxon>PACMAD clade</taxon>
        <taxon>Panicoideae</taxon>
        <taxon>Panicodae</taxon>
        <taxon>Paniceae</taxon>
        <taxon>Panicinae</taxon>
        <taxon>Panicum</taxon>
        <taxon>Panicum sect. Hiantes</taxon>
    </lineage>
</organism>
<feature type="region of interest" description="Disordered" evidence="1">
    <location>
        <begin position="1"/>
        <end position="131"/>
    </location>
</feature>
<dbReference type="Proteomes" id="UP000823388">
    <property type="component" value="Chromosome 7K"/>
</dbReference>
<evidence type="ECO:0000256" key="1">
    <source>
        <dbReference type="SAM" id="MobiDB-lite"/>
    </source>
</evidence>
<feature type="compositionally biased region" description="Basic and acidic residues" evidence="1">
    <location>
        <begin position="84"/>
        <end position="98"/>
    </location>
</feature>
<feature type="compositionally biased region" description="Pro residues" evidence="1">
    <location>
        <begin position="16"/>
        <end position="25"/>
    </location>
</feature>
<proteinExistence type="predicted"/>
<feature type="compositionally biased region" description="Basic and acidic residues" evidence="1">
    <location>
        <begin position="106"/>
        <end position="119"/>
    </location>
</feature>
<gene>
    <name evidence="2" type="ORF">PVAP13_7KG411901</name>
</gene>
<comment type="caution">
    <text evidence="2">The sequence shown here is derived from an EMBL/GenBank/DDBJ whole genome shotgun (WGS) entry which is preliminary data.</text>
</comment>
<sequence length="131" mass="14470">MRRLRPPRSEQSRGAPPRPAPPSPRRPPRRARGSSRAEEPRRRAQGCPAAPQAAVPFDRALARGDAARPAAPARGGAARRRVREARSWPEERARESGAKRWASSAMEERGEGDGAEVKEKRKNLTRGPICR</sequence>
<protein>
    <submittedName>
        <fullName evidence="2">Uncharacterized protein</fullName>
    </submittedName>
</protein>
<evidence type="ECO:0000313" key="3">
    <source>
        <dbReference type="Proteomes" id="UP000823388"/>
    </source>
</evidence>
<feature type="compositionally biased region" description="Low complexity" evidence="1">
    <location>
        <begin position="67"/>
        <end position="76"/>
    </location>
</feature>